<keyword evidence="2" id="KW-0347">Helicase</keyword>
<dbReference type="AlphaFoldDB" id="A0A699ZLR3"/>
<organism evidence="2 3">
    <name type="scientific">Haematococcus lacustris</name>
    <name type="common">Green alga</name>
    <name type="synonym">Haematococcus pluvialis</name>
    <dbReference type="NCBI Taxonomy" id="44745"/>
    <lineage>
        <taxon>Eukaryota</taxon>
        <taxon>Viridiplantae</taxon>
        <taxon>Chlorophyta</taxon>
        <taxon>core chlorophytes</taxon>
        <taxon>Chlorophyceae</taxon>
        <taxon>CS clade</taxon>
        <taxon>Chlamydomonadales</taxon>
        <taxon>Haematococcaceae</taxon>
        <taxon>Haematococcus</taxon>
    </lineage>
</organism>
<keyword evidence="2" id="KW-0378">Hydrolase</keyword>
<evidence type="ECO:0000313" key="2">
    <source>
        <dbReference type="EMBL" id="GFH22975.1"/>
    </source>
</evidence>
<dbReference type="InterPro" id="IPR027417">
    <property type="entry name" value="P-loop_NTPase"/>
</dbReference>
<reference evidence="2 3" key="1">
    <citation type="submission" date="2020-02" db="EMBL/GenBank/DDBJ databases">
        <title>Draft genome sequence of Haematococcus lacustris strain NIES-144.</title>
        <authorList>
            <person name="Morimoto D."/>
            <person name="Nakagawa S."/>
            <person name="Yoshida T."/>
            <person name="Sawayama S."/>
        </authorList>
    </citation>
    <scope>NUCLEOTIDE SEQUENCE [LARGE SCALE GENOMIC DNA]</scope>
    <source>
        <strain evidence="2 3">NIES-144</strain>
    </source>
</reference>
<keyword evidence="3" id="KW-1185">Reference proteome</keyword>
<dbReference type="Gene3D" id="3.40.50.300">
    <property type="entry name" value="P-loop containing nucleotide triphosphate hydrolases"/>
    <property type="match status" value="1"/>
</dbReference>
<dbReference type="GO" id="GO:0004386">
    <property type="term" value="F:helicase activity"/>
    <property type="evidence" value="ECO:0007669"/>
    <property type="project" value="UniProtKB-KW"/>
</dbReference>
<comment type="caution">
    <text evidence="2">The sequence shown here is derived from an EMBL/GenBank/DDBJ whole genome shotgun (WGS) entry which is preliminary data.</text>
</comment>
<dbReference type="EMBL" id="BLLF01002165">
    <property type="protein sequence ID" value="GFH22975.1"/>
    <property type="molecule type" value="Genomic_DNA"/>
</dbReference>
<keyword evidence="2" id="KW-0067">ATP-binding</keyword>
<dbReference type="Pfam" id="PF13086">
    <property type="entry name" value="AAA_11"/>
    <property type="match status" value="1"/>
</dbReference>
<dbReference type="Proteomes" id="UP000485058">
    <property type="component" value="Unassembled WGS sequence"/>
</dbReference>
<proteinExistence type="predicted"/>
<evidence type="ECO:0000313" key="3">
    <source>
        <dbReference type="Proteomes" id="UP000485058"/>
    </source>
</evidence>
<accession>A0A699ZLR3</accession>
<name>A0A699ZLR3_HAELA</name>
<evidence type="ECO:0000259" key="1">
    <source>
        <dbReference type="Pfam" id="PF13086"/>
    </source>
</evidence>
<dbReference type="SUPFAM" id="SSF52540">
    <property type="entry name" value="P-loop containing nucleoside triphosphate hydrolases"/>
    <property type="match status" value="1"/>
</dbReference>
<dbReference type="InterPro" id="IPR041677">
    <property type="entry name" value="DNA2/NAM7_AAA_11"/>
</dbReference>
<feature type="domain" description="DNA2/NAM7 helicase helicase" evidence="1">
    <location>
        <begin position="18"/>
        <end position="58"/>
    </location>
</feature>
<protein>
    <submittedName>
        <fullName evidence="2">Putative helicase MAGATAMA 3</fullName>
    </submittedName>
</protein>
<gene>
    <name evidence="2" type="ORF">HaLaN_20519</name>
</gene>
<sequence>MTPEAQAELRAALDRDTELNRAQRNNLQQAAARSLTLMQGPPGTGKSAALVSMVKALCRVFHCPTVRPDRPFMVATNLPMAEWSSAQLLGWLQSFSPELVNTEQKSIIIGALQARKQQESGQG</sequence>
<keyword evidence="2" id="KW-0547">Nucleotide-binding</keyword>